<feature type="transmembrane region" description="Helical" evidence="7">
    <location>
        <begin position="179"/>
        <end position="196"/>
    </location>
</feature>
<feature type="domain" description="Cation efflux protein cytoplasmic" evidence="9">
    <location>
        <begin position="209"/>
        <end position="286"/>
    </location>
</feature>
<dbReference type="Pfam" id="PF01545">
    <property type="entry name" value="Cation_efflux"/>
    <property type="match status" value="1"/>
</dbReference>
<evidence type="ECO:0000256" key="6">
    <source>
        <dbReference type="ARBA" id="ARBA00023136"/>
    </source>
</evidence>
<evidence type="ECO:0000256" key="7">
    <source>
        <dbReference type="SAM" id="Phobius"/>
    </source>
</evidence>
<dbReference type="NCBIfam" id="TIGR01297">
    <property type="entry name" value="CDF"/>
    <property type="match status" value="1"/>
</dbReference>
<dbReference type="GO" id="GO:0006882">
    <property type="term" value="P:intracellular zinc ion homeostasis"/>
    <property type="evidence" value="ECO:0007669"/>
    <property type="project" value="TreeGrafter"/>
</dbReference>
<evidence type="ECO:0000259" key="9">
    <source>
        <dbReference type="Pfam" id="PF16916"/>
    </source>
</evidence>
<dbReference type="EMBL" id="LT608328">
    <property type="protein sequence ID" value="SCM58019.1"/>
    <property type="molecule type" value="Genomic_DNA"/>
</dbReference>
<feature type="transmembrane region" description="Helical" evidence="7">
    <location>
        <begin position="35"/>
        <end position="57"/>
    </location>
</feature>
<keyword evidence="6 7" id="KW-0472">Membrane</keyword>
<feature type="transmembrane region" description="Helical" evidence="7">
    <location>
        <begin position="111"/>
        <end position="133"/>
    </location>
</feature>
<accession>A0A1G4G7F9</accession>
<keyword evidence="4 7" id="KW-0812">Transmembrane</keyword>
<dbReference type="KEGG" id="pmuc:ING2E5A_1617"/>
<organism evidence="10 11">
    <name type="scientific">Petrimonas mucosa</name>
    <dbReference type="NCBI Taxonomy" id="1642646"/>
    <lineage>
        <taxon>Bacteria</taxon>
        <taxon>Pseudomonadati</taxon>
        <taxon>Bacteroidota</taxon>
        <taxon>Bacteroidia</taxon>
        <taxon>Bacteroidales</taxon>
        <taxon>Dysgonomonadaceae</taxon>
        <taxon>Petrimonas</taxon>
    </lineage>
</organism>
<evidence type="ECO:0000313" key="10">
    <source>
        <dbReference type="EMBL" id="SCM58019.1"/>
    </source>
</evidence>
<dbReference type="InterPro" id="IPR050291">
    <property type="entry name" value="CDF_Transporter"/>
</dbReference>
<dbReference type="InterPro" id="IPR058533">
    <property type="entry name" value="Cation_efflux_TM"/>
</dbReference>
<comment type="similarity">
    <text evidence="2">Belongs to the cation diffusion facilitator (CDF) transporter (TC 2.A.4) family.</text>
</comment>
<dbReference type="RefSeq" id="WP_071136917.1">
    <property type="nucleotide sequence ID" value="NZ_DUQN01000086.1"/>
</dbReference>
<comment type="subcellular location">
    <subcellularLocation>
        <location evidence="1">Membrane</location>
        <topology evidence="1">Multi-pass membrane protein</topology>
    </subcellularLocation>
</comment>
<reference evidence="10 11" key="1">
    <citation type="submission" date="2016-08" db="EMBL/GenBank/DDBJ databases">
        <authorList>
            <person name="Seilhamer J.J."/>
        </authorList>
    </citation>
    <scope>NUCLEOTIDE SEQUENCE [LARGE SCALE GENOMIC DNA]</scope>
    <source>
        <strain evidence="10">ING2-E5A</strain>
    </source>
</reference>
<feature type="domain" description="Cation efflux protein transmembrane" evidence="8">
    <location>
        <begin position="11"/>
        <end position="204"/>
    </location>
</feature>
<dbReference type="SUPFAM" id="SSF161111">
    <property type="entry name" value="Cation efflux protein transmembrane domain-like"/>
    <property type="match status" value="1"/>
</dbReference>
<name>A0A1G4G7F9_9BACT</name>
<dbReference type="InterPro" id="IPR036837">
    <property type="entry name" value="Cation_efflux_CTD_sf"/>
</dbReference>
<keyword evidence="5 7" id="KW-1133">Transmembrane helix</keyword>
<feature type="transmembrane region" description="Helical" evidence="7">
    <location>
        <begin position="77"/>
        <end position="99"/>
    </location>
</feature>
<dbReference type="Pfam" id="PF16916">
    <property type="entry name" value="ZT_dimer"/>
    <property type="match status" value="1"/>
</dbReference>
<dbReference type="GO" id="GO:0005886">
    <property type="term" value="C:plasma membrane"/>
    <property type="evidence" value="ECO:0007669"/>
    <property type="project" value="TreeGrafter"/>
</dbReference>
<sequence>MKSRSLKKFIYLSIAAAVVTIGLKFTAYLKTGSMGFYSDALESLVNLFAAVIALVLLQISEKPADEGHEYGHGKAEYFSSAIEGALILIAAFSIIYSSILRIMDPKPLESLGIGTLFSLAASAVNLLAGLLLIRTGKKEQSIVLEADGKHLMTDVWTSAGVIAGVLAVKFTGLLVLDPIIAIVVALNIVYTGYRLIGRSASELMDASIPQEEIRQITDYFDSLKGREIDYHSLLTRQAGYRKFISFHLLVPGRWTVKEGHDFAETIEQEIEKMFDGTVTVTTHIEPIEDPLSLNDINIDRSFYSTLSAERK</sequence>
<dbReference type="Gene3D" id="3.30.70.1350">
    <property type="entry name" value="Cation efflux protein, cytoplasmic domain"/>
    <property type="match status" value="1"/>
</dbReference>
<dbReference type="GO" id="GO:0015093">
    <property type="term" value="F:ferrous iron transmembrane transporter activity"/>
    <property type="evidence" value="ECO:0007669"/>
    <property type="project" value="TreeGrafter"/>
</dbReference>
<dbReference type="STRING" id="1642646.ING2E5A_1617"/>
<evidence type="ECO:0000256" key="4">
    <source>
        <dbReference type="ARBA" id="ARBA00022692"/>
    </source>
</evidence>
<dbReference type="PANTHER" id="PTHR43840:SF15">
    <property type="entry name" value="MITOCHONDRIAL METAL TRANSPORTER 1-RELATED"/>
    <property type="match status" value="1"/>
</dbReference>
<keyword evidence="11" id="KW-1185">Reference proteome</keyword>
<dbReference type="GO" id="GO:0015086">
    <property type="term" value="F:cadmium ion transmembrane transporter activity"/>
    <property type="evidence" value="ECO:0007669"/>
    <property type="project" value="TreeGrafter"/>
</dbReference>
<dbReference type="Proteomes" id="UP000178485">
    <property type="component" value="Chromosome i"/>
</dbReference>
<evidence type="ECO:0000256" key="1">
    <source>
        <dbReference type="ARBA" id="ARBA00004141"/>
    </source>
</evidence>
<proteinExistence type="inferred from homology"/>
<dbReference type="AlphaFoldDB" id="A0A1G4G7F9"/>
<evidence type="ECO:0000256" key="2">
    <source>
        <dbReference type="ARBA" id="ARBA00008114"/>
    </source>
</evidence>
<keyword evidence="3" id="KW-0813">Transport</keyword>
<evidence type="ECO:0000256" key="3">
    <source>
        <dbReference type="ARBA" id="ARBA00022448"/>
    </source>
</evidence>
<feature type="transmembrane region" description="Helical" evidence="7">
    <location>
        <begin position="9"/>
        <end position="29"/>
    </location>
</feature>
<dbReference type="InterPro" id="IPR027469">
    <property type="entry name" value="Cation_efflux_TMD_sf"/>
</dbReference>
<feature type="transmembrane region" description="Helical" evidence="7">
    <location>
        <begin position="154"/>
        <end position="173"/>
    </location>
</feature>
<dbReference type="Gene3D" id="1.20.1510.10">
    <property type="entry name" value="Cation efflux protein transmembrane domain"/>
    <property type="match status" value="1"/>
</dbReference>
<dbReference type="InterPro" id="IPR002524">
    <property type="entry name" value="Cation_efflux"/>
</dbReference>
<dbReference type="SUPFAM" id="SSF160240">
    <property type="entry name" value="Cation efflux protein cytoplasmic domain-like"/>
    <property type="match status" value="1"/>
</dbReference>
<dbReference type="InterPro" id="IPR027470">
    <property type="entry name" value="Cation_efflux_CTD"/>
</dbReference>
<dbReference type="GO" id="GO:0015341">
    <property type="term" value="F:zinc efflux antiporter activity"/>
    <property type="evidence" value="ECO:0007669"/>
    <property type="project" value="TreeGrafter"/>
</dbReference>
<gene>
    <name evidence="10" type="ORF">ING2E5A_1617</name>
</gene>
<evidence type="ECO:0000259" key="8">
    <source>
        <dbReference type="Pfam" id="PF01545"/>
    </source>
</evidence>
<evidence type="ECO:0000313" key="11">
    <source>
        <dbReference type="Proteomes" id="UP000178485"/>
    </source>
</evidence>
<protein>
    <submittedName>
        <fullName evidence="10">Putative transporter sll1263</fullName>
    </submittedName>
</protein>
<dbReference type="PANTHER" id="PTHR43840">
    <property type="entry name" value="MITOCHONDRIAL METAL TRANSPORTER 1-RELATED"/>
    <property type="match status" value="1"/>
</dbReference>
<evidence type="ECO:0000256" key="5">
    <source>
        <dbReference type="ARBA" id="ARBA00022989"/>
    </source>
</evidence>